<dbReference type="Proteomes" id="UP000663879">
    <property type="component" value="Unassembled WGS sequence"/>
</dbReference>
<proteinExistence type="predicted"/>
<evidence type="ECO:0000313" key="2">
    <source>
        <dbReference type="EMBL" id="CAF0860120.1"/>
    </source>
</evidence>
<gene>
    <name evidence="2" type="ORF">OXX778_LOCUS9395</name>
</gene>
<dbReference type="AlphaFoldDB" id="A0A813X106"/>
<dbReference type="EMBL" id="CAJNOC010001383">
    <property type="protein sequence ID" value="CAF0860120.1"/>
    <property type="molecule type" value="Genomic_DNA"/>
</dbReference>
<reference evidence="2" key="1">
    <citation type="submission" date="2021-02" db="EMBL/GenBank/DDBJ databases">
        <authorList>
            <person name="Nowell W R."/>
        </authorList>
    </citation>
    <scope>NUCLEOTIDE SEQUENCE</scope>
    <source>
        <strain evidence="2">Ploen Becks lab</strain>
    </source>
</reference>
<accession>A0A813X106</accession>
<comment type="caution">
    <text evidence="2">The sequence shown here is derived from an EMBL/GenBank/DDBJ whole genome shotgun (WGS) entry which is preliminary data.</text>
</comment>
<name>A0A813X106_9BILA</name>
<evidence type="ECO:0000256" key="1">
    <source>
        <dbReference type="SAM" id="MobiDB-lite"/>
    </source>
</evidence>
<sequence>MQMHFLVVSDQDSDEEPDSDNGNKENVETNATGSRSGELVQLLEKFVVSEDRIRCECKTKCKRRDVHMIINKNTLHCTSLITNYLKINNDY</sequence>
<keyword evidence="3" id="KW-1185">Reference proteome</keyword>
<protein>
    <submittedName>
        <fullName evidence="2">Uncharacterized protein</fullName>
    </submittedName>
</protein>
<organism evidence="2 3">
    <name type="scientific">Brachionus calyciflorus</name>
    <dbReference type="NCBI Taxonomy" id="104777"/>
    <lineage>
        <taxon>Eukaryota</taxon>
        <taxon>Metazoa</taxon>
        <taxon>Spiralia</taxon>
        <taxon>Gnathifera</taxon>
        <taxon>Rotifera</taxon>
        <taxon>Eurotatoria</taxon>
        <taxon>Monogononta</taxon>
        <taxon>Pseudotrocha</taxon>
        <taxon>Ploima</taxon>
        <taxon>Brachionidae</taxon>
        <taxon>Brachionus</taxon>
    </lineage>
</organism>
<evidence type="ECO:0000313" key="3">
    <source>
        <dbReference type="Proteomes" id="UP000663879"/>
    </source>
</evidence>
<feature type="region of interest" description="Disordered" evidence="1">
    <location>
        <begin position="1"/>
        <end position="35"/>
    </location>
</feature>